<name>A0A0H1R1D7_9EURY</name>
<feature type="domain" description="DUF4440" evidence="1">
    <location>
        <begin position="12"/>
        <end position="108"/>
    </location>
</feature>
<dbReference type="InterPro" id="IPR032710">
    <property type="entry name" value="NTF2-like_dom_sf"/>
</dbReference>
<dbReference type="Gene3D" id="3.10.450.50">
    <property type="match status" value="1"/>
</dbReference>
<protein>
    <recommendedName>
        <fullName evidence="1">DUF4440 domain-containing protein</fullName>
    </recommendedName>
</protein>
<organism evidence="2 3">
    <name type="scientific">Methanoculleus sediminis</name>
    <dbReference type="NCBI Taxonomy" id="1550566"/>
    <lineage>
        <taxon>Archaea</taxon>
        <taxon>Methanobacteriati</taxon>
        <taxon>Methanobacteriota</taxon>
        <taxon>Stenosarchaea group</taxon>
        <taxon>Methanomicrobia</taxon>
        <taxon>Methanomicrobiales</taxon>
        <taxon>Methanomicrobiaceae</taxon>
        <taxon>Methanoculleus</taxon>
    </lineage>
</organism>
<sequence length="125" mass="13969">MLFMEDRLAVLLDIEKRAWEAADTRDVEFYRDYLAPEALVVSPWGILDREGILRDLVENPNEFPKYAITDPKIVPLGEEGAVLAYTVSFGGQTLYVSTVYVQAGGRWRAAVHQRTPASPPTCPAD</sequence>
<evidence type="ECO:0000313" key="3">
    <source>
        <dbReference type="Proteomes" id="UP000035301"/>
    </source>
</evidence>
<dbReference type="PATRIC" id="fig|1550566.3.peg.73"/>
<proteinExistence type="predicted"/>
<dbReference type="SUPFAM" id="SSF54427">
    <property type="entry name" value="NTF2-like"/>
    <property type="match status" value="1"/>
</dbReference>
<reference evidence="2 3" key="1">
    <citation type="journal article" date="2015" name="Int. J. Syst. Evol. Microbiol.">
        <title>Methanoculleus sediminis sp. nov., a methanogen from sediments near a submarine mud volcano.</title>
        <authorList>
            <person name="Chen S.C."/>
            <person name="Chen M.F."/>
            <person name="Lai M.C."/>
            <person name="Weng C.Y."/>
            <person name="Wu S.Y."/>
            <person name="Lin S."/>
            <person name="Yang T.F."/>
            <person name="Chen P.C."/>
        </authorList>
    </citation>
    <scope>NUCLEOTIDE SEQUENCE [LARGE SCALE GENOMIC DNA]</scope>
    <source>
        <strain evidence="2 3">S3Fa</strain>
    </source>
</reference>
<gene>
    <name evidence="2" type="ORF">SZ63_00320</name>
</gene>
<dbReference type="InterPro" id="IPR027843">
    <property type="entry name" value="DUF4440"/>
</dbReference>
<dbReference type="Proteomes" id="UP000035301">
    <property type="component" value="Unassembled WGS sequence"/>
</dbReference>
<keyword evidence="3" id="KW-1185">Reference proteome</keyword>
<dbReference type="Pfam" id="PF14534">
    <property type="entry name" value="DUF4440"/>
    <property type="match status" value="1"/>
</dbReference>
<evidence type="ECO:0000259" key="1">
    <source>
        <dbReference type="Pfam" id="PF14534"/>
    </source>
</evidence>
<evidence type="ECO:0000313" key="2">
    <source>
        <dbReference type="EMBL" id="KLK88953.1"/>
    </source>
</evidence>
<dbReference type="STRING" id="1550566.SZ63_00320"/>
<accession>A0A0H1R1D7</accession>
<dbReference type="EMBL" id="JXOJ01000001">
    <property type="protein sequence ID" value="KLK88953.1"/>
    <property type="molecule type" value="Genomic_DNA"/>
</dbReference>
<dbReference type="AlphaFoldDB" id="A0A0H1R1D7"/>
<comment type="caution">
    <text evidence="2">The sequence shown here is derived from an EMBL/GenBank/DDBJ whole genome shotgun (WGS) entry which is preliminary data.</text>
</comment>